<keyword evidence="2" id="KW-0732">Signal</keyword>
<reference evidence="4 6" key="1">
    <citation type="journal article" date="2022" name="bioRxiv">
        <title>Prophages regulate Shewanella fidelis 3313 motility and biofilm formation: implications for gut colonization dynamics in Ciona robusta.</title>
        <authorList>
            <person name="Natarajan O."/>
            <person name="Gibboney S.L."/>
            <person name="Young M.N."/>
            <person name="Lim S.J."/>
            <person name="Pluta N."/>
            <person name="Atkinson C.G."/>
            <person name="Leigh B.A."/>
            <person name="Liberti A."/>
            <person name="Kees E.D."/>
            <person name="Breitbart M."/>
            <person name="Gralnick J.A."/>
            <person name="Dishaw L.J."/>
        </authorList>
    </citation>
    <scope>NUCLEOTIDE SEQUENCE [LARGE SCALE GENOMIC DNA]</scope>
    <source>
        <strain evidence="4 6">JG4066</strain>
    </source>
</reference>
<gene>
    <name evidence="3" type="ORF">OS133_00660</name>
    <name evidence="4" type="ORF">OS134_13295</name>
</gene>
<evidence type="ECO:0000313" key="4">
    <source>
        <dbReference type="EMBL" id="MDW4825037.1"/>
    </source>
</evidence>
<sequence length="292" mass="31779">MARYYCGRCALIYIALSTLCLAKAIAQDSNELTVADYHYLPATEVKTLQVEGQPVPALLRPWLGKKHLGLAIIVADFSARADEAGVTNYLRQQLNHSGWATLALTPPSLNSPPYFVTKADDINQAGKQTSSQAADQETADFSPQQLADNHQQQQKFLQDSMMQLDSLGKAFSGKRMLITFGQSANLAVELLAKQGIPAPEILVVVNPYSDIESINNQLAAKLATLTTPVLDLQSQDGSAASIATQAQRLTLAPANAPKRYSQQVLALDLSLKVTWENSLKLIEGFVRRINSN</sequence>
<reference evidence="3" key="2">
    <citation type="submission" date="2022-11" db="EMBL/GenBank/DDBJ databases">
        <title>Prophages regulate Shewanella fidelis motility and biofilm formation: implications for gut colonization dynamics in Ciona robusta.</title>
        <authorList>
            <person name="Natarajan O."/>
            <person name="Gibboney S.L."/>
            <person name="Young M.N."/>
            <person name="Lim S.J."/>
            <person name="Pluta N."/>
            <person name="Atkinson C.G.F."/>
            <person name="Leigh B.A."/>
            <person name="Liberti A."/>
            <person name="Kees E."/>
            <person name="Breitbart M."/>
            <person name="Gralnick J."/>
            <person name="Dishaw L.J."/>
        </authorList>
    </citation>
    <scope>NUCLEOTIDE SEQUENCE</scope>
    <source>
        <strain evidence="3">3313</strain>
    </source>
</reference>
<keyword evidence="6" id="KW-1185">Reference proteome</keyword>
<dbReference type="EMBL" id="JAPMLD010000005">
    <property type="protein sequence ID" value="MDW4825037.1"/>
    <property type="molecule type" value="Genomic_DNA"/>
</dbReference>
<evidence type="ECO:0000256" key="2">
    <source>
        <dbReference type="SAM" id="SignalP"/>
    </source>
</evidence>
<evidence type="ECO:0000313" key="6">
    <source>
        <dbReference type="Proteomes" id="UP001271263"/>
    </source>
</evidence>
<dbReference type="Proteomes" id="UP001259340">
    <property type="component" value="Unassembled WGS sequence"/>
</dbReference>
<evidence type="ECO:0000256" key="1">
    <source>
        <dbReference type="SAM" id="MobiDB-lite"/>
    </source>
</evidence>
<dbReference type="Proteomes" id="UP001271263">
    <property type="component" value="Unassembled WGS sequence"/>
</dbReference>
<feature type="chain" id="PRO_5043589098" evidence="2">
    <location>
        <begin position="27"/>
        <end position="292"/>
    </location>
</feature>
<dbReference type="AlphaFoldDB" id="A0AAW8NHT4"/>
<feature type="region of interest" description="Disordered" evidence="1">
    <location>
        <begin position="125"/>
        <end position="151"/>
    </location>
</feature>
<name>A0AAW8NHT4_9GAMM</name>
<dbReference type="RefSeq" id="WP_310653666.1">
    <property type="nucleotide sequence ID" value="NZ_JAPMLA010000006.1"/>
</dbReference>
<accession>A0AAW8NHT4</accession>
<dbReference type="EMBL" id="JAPMLE010000001">
    <property type="protein sequence ID" value="MDR8522211.1"/>
    <property type="molecule type" value="Genomic_DNA"/>
</dbReference>
<evidence type="ECO:0000313" key="5">
    <source>
        <dbReference type="Proteomes" id="UP001259340"/>
    </source>
</evidence>
<evidence type="ECO:0000313" key="3">
    <source>
        <dbReference type="EMBL" id="MDR8522211.1"/>
    </source>
</evidence>
<feature type="signal peptide" evidence="2">
    <location>
        <begin position="1"/>
        <end position="26"/>
    </location>
</feature>
<dbReference type="InterPro" id="IPR022529">
    <property type="entry name" value="DUF3530"/>
</dbReference>
<protein>
    <submittedName>
        <fullName evidence="3">DUF3530 family protein</fullName>
    </submittedName>
</protein>
<organism evidence="3 5">
    <name type="scientific">Shewanella fidelis</name>
    <dbReference type="NCBI Taxonomy" id="173509"/>
    <lineage>
        <taxon>Bacteria</taxon>
        <taxon>Pseudomonadati</taxon>
        <taxon>Pseudomonadota</taxon>
        <taxon>Gammaproteobacteria</taxon>
        <taxon>Alteromonadales</taxon>
        <taxon>Shewanellaceae</taxon>
        <taxon>Shewanella</taxon>
    </lineage>
</organism>
<comment type="caution">
    <text evidence="3">The sequence shown here is derived from an EMBL/GenBank/DDBJ whole genome shotgun (WGS) entry which is preliminary data.</text>
</comment>
<proteinExistence type="predicted"/>
<dbReference type="Pfam" id="PF12048">
    <property type="entry name" value="DUF3530"/>
    <property type="match status" value="1"/>
</dbReference>